<name>D5GFP4_TUBMM</name>
<dbReference type="EMBL" id="FN430216">
    <property type="protein sequence ID" value="CAZ83337.1"/>
    <property type="molecule type" value="Genomic_DNA"/>
</dbReference>
<gene>
    <name evidence="2" type="ORF">GSTUM_00001903001</name>
</gene>
<accession>D5GFP4</accession>
<sequence>MKAQDSMSTKKAKKSKRPRSRLLRRKRPKKTHPSS</sequence>
<dbReference type="AlphaFoldDB" id="D5GFP4"/>
<protein>
    <submittedName>
        <fullName evidence="2">(Perigord truffle) hypothetical protein</fullName>
    </submittedName>
</protein>
<evidence type="ECO:0000313" key="3">
    <source>
        <dbReference type="Proteomes" id="UP000006911"/>
    </source>
</evidence>
<dbReference type="HOGENOM" id="CLU_3368796_0_0_1"/>
<dbReference type="RefSeq" id="XP_002839146.1">
    <property type="nucleotide sequence ID" value="XM_002839100.1"/>
</dbReference>
<evidence type="ECO:0000256" key="1">
    <source>
        <dbReference type="SAM" id="MobiDB-lite"/>
    </source>
</evidence>
<dbReference type="Proteomes" id="UP000006911">
    <property type="component" value="Unassembled WGS sequence"/>
</dbReference>
<reference evidence="2 3" key="1">
    <citation type="journal article" date="2010" name="Nature">
        <title>Perigord black truffle genome uncovers evolutionary origins and mechanisms of symbiosis.</title>
        <authorList>
            <person name="Martin F."/>
            <person name="Kohler A."/>
            <person name="Murat C."/>
            <person name="Balestrini R."/>
            <person name="Coutinho P.M."/>
            <person name="Jaillon O."/>
            <person name="Montanini B."/>
            <person name="Morin E."/>
            <person name="Noel B."/>
            <person name="Percudani R."/>
            <person name="Porcel B."/>
            <person name="Rubini A."/>
            <person name="Amicucci A."/>
            <person name="Amselem J."/>
            <person name="Anthouard V."/>
            <person name="Arcioni S."/>
            <person name="Artiguenave F."/>
            <person name="Aury J.M."/>
            <person name="Ballario P."/>
            <person name="Bolchi A."/>
            <person name="Brenna A."/>
            <person name="Brun A."/>
            <person name="Buee M."/>
            <person name="Cantarel B."/>
            <person name="Chevalier G."/>
            <person name="Couloux A."/>
            <person name="Da Silva C."/>
            <person name="Denoeud F."/>
            <person name="Duplessis S."/>
            <person name="Ghignone S."/>
            <person name="Hilselberger B."/>
            <person name="Iotti M."/>
            <person name="Marcais B."/>
            <person name="Mello A."/>
            <person name="Miranda M."/>
            <person name="Pacioni G."/>
            <person name="Quesneville H."/>
            <person name="Riccioni C."/>
            <person name="Ruotolo R."/>
            <person name="Splivallo R."/>
            <person name="Stocchi V."/>
            <person name="Tisserant E."/>
            <person name="Viscomi A.R."/>
            <person name="Zambonelli A."/>
            <person name="Zampieri E."/>
            <person name="Henrissat B."/>
            <person name="Lebrun M.H."/>
            <person name="Paolocci F."/>
            <person name="Bonfante P."/>
            <person name="Ottonello S."/>
            <person name="Wincker P."/>
        </authorList>
    </citation>
    <scope>NUCLEOTIDE SEQUENCE [LARGE SCALE GENOMIC DNA]</scope>
    <source>
        <strain evidence="2 3">Mel28</strain>
    </source>
</reference>
<proteinExistence type="predicted"/>
<dbReference type="GeneID" id="9188287"/>
<dbReference type="InParanoid" id="D5GFP4"/>
<keyword evidence="3" id="KW-1185">Reference proteome</keyword>
<organism evidence="2 3">
    <name type="scientific">Tuber melanosporum (strain Mel28)</name>
    <name type="common">Perigord black truffle</name>
    <dbReference type="NCBI Taxonomy" id="656061"/>
    <lineage>
        <taxon>Eukaryota</taxon>
        <taxon>Fungi</taxon>
        <taxon>Dikarya</taxon>
        <taxon>Ascomycota</taxon>
        <taxon>Pezizomycotina</taxon>
        <taxon>Pezizomycetes</taxon>
        <taxon>Pezizales</taxon>
        <taxon>Tuberaceae</taxon>
        <taxon>Tuber</taxon>
    </lineage>
</organism>
<dbReference type="KEGG" id="tml:GSTUM_00001903001"/>
<evidence type="ECO:0000313" key="2">
    <source>
        <dbReference type="EMBL" id="CAZ83337.1"/>
    </source>
</evidence>
<feature type="compositionally biased region" description="Basic residues" evidence="1">
    <location>
        <begin position="10"/>
        <end position="35"/>
    </location>
</feature>
<feature type="region of interest" description="Disordered" evidence="1">
    <location>
        <begin position="1"/>
        <end position="35"/>
    </location>
</feature>